<dbReference type="GO" id="GO:0008289">
    <property type="term" value="F:lipid binding"/>
    <property type="evidence" value="ECO:0007669"/>
    <property type="project" value="TreeGrafter"/>
</dbReference>
<dbReference type="InterPro" id="IPR027267">
    <property type="entry name" value="AH/BAR_dom_sf"/>
</dbReference>
<dbReference type="Pfam" id="PF00018">
    <property type="entry name" value="SH3_1"/>
    <property type="match status" value="1"/>
</dbReference>
<dbReference type="Gene3D" id="2.30.30.40">
    <property type="entry name" value="SH3 Domains"/>
    <property type="match status" value="1"/>
</dbReference>
<name>A6ZYY9_YEAS7</name>
<dbReference type="AlphaFoldDB" id="A6ZYY9"/>
<dbReference type="GO" id="GO:0031097">
    <property type="term" value="C:medial cortex"/>
    <property type="evidence" value="ECO:0007669"/>
    <property type="project" value="TreeGrafter"/>
</dbReference>
<dbReference type="Pfam" id="PF03114">
    <property type="entry name" value="BAR"/>
    <property type="match status" value="1"/>
</dbReference>
<dbReference type="PANTHER" id="PTHR47174">
    <property type="entry name" value="BRIDGING INTEGRATOR 3"/>
    <property type="match status" value="1"/>
</dbReference>
<dbReference type="FunFam" id="1.20.1270.60:FF:000048">
    <property type="entry name" value="BAR adaptor protein RVS167"/>
    <property type="match status" value="1"/>
</dbReference>
<dbReference type="FunFam" id="2.30.30.40:FF:000189">
    <property type="entry name" value="BAR adaptor protein RVS167"/>
    <property type="match status" value="1"/>
</dbReference>
<feature type="domain" description="SH3" evidence="7">
    <location>
        <begin position="421"/>
        <end position="482"/>
    </location>
</feature>
<evidence type="ECO:0000256" key="1">
    <source>
        <dbReference type="ARBA" id="ARBA00022443"/>
    </source>
</evidence>
<evidence type="ECO:0000259" key="8">
    <source>
        <dbReference type="PROSITE" id="PS51021"/>
    </source>
</evidence>
<dbReference type="SUPFAM" id="SSF50044">
    <property type="entry name" value="SH3-domain"/>
    <property type="match status" value="1"/>
</dbReference>
<evidence type="ECO:0000313" key="9">
    <source>
        <dbReference type="EMBL" id="EDN60719.1"/>
    </source>
</evidence>
<feature type="coiled-coil region" evidence="5">
    <location>
        <begin position="32"/>
        <end position="59"/>
    </location>
</feature>
<dbReference type="CDD" id="cd07599">
    <property type="entry name" value="BAR_Rvs167p"/>
    <property type="match status" value="1"/>
</dbReference>
<dbReference type="GO" id="GO:1990528">
    <property type="term" value="C:Rvs161p-Rvs167p complex"/>
    <property type="evidence" value="ECO:0007669"/>
    <property type="project" value="TreeGrafter"/>
</dbReference>
<dbReference type="InterPro" id="IPR046982">
    <property type="entry name" value="BIN3/RVS161-like"/>
</dbReference>
<dbReference type="Proteomes" id="UP000007060">
    <property type="component" value="Unassembled WGS sequence"/>
</dbReference>
<dbReference type="SMART" id="SM00721">
    <property type="entry name" value="BAR"/>
    <property type="match status" value="1"/>
</dbReference>
<feature type="domain" description="BAR" evidence="8">
    <location>
        <begin position="17"/>
        <end position="254"/>
    </location>
</feature>
<dbReference type="GO" id="GO:0097320">
    <property type="term" value="P:plasma membrane tubulation"/>
    <property type="evidence" value="ECO:0007669"/>
    <property type="project" value="TreeGrafter"/>
</dbReference>
<accession>A6ZYY9</accession>
<dbReference type="Gene3D" id="1.20.1270.60">
    <property type="entry name" value="Arfaptin homology (AH) domain/BAR domain"/>
    <property type="match status" value="1"/>
</dbReference>
<dbReference type="OrthoDB" id="2159336at2759"/>
<dbReference type="InterPro" id="IPR004148">
    <property type="entry name" value="BAR_dom"/>
</dbReference>
<evidence type="ECO:0000259" key="7">
    <source>
        <dbReference type="PROSITE" id="PS50002"/>
    </source>
</evidence>
<dbReference type="GO" id="GO:0030479">
    <property type="term" value="C:actin cortical patch"/>
    <property type="evidence" value="ECO:0007669"/>
    <property type="project" value="TreeGrafter"/>
</dbReference>
<feature type="region of interest" description="Disordered" evidence="6">
    <location>
        <begin position="382"/>
        <end position="407"/>
    </location>
</feature>
<keyword evidence="1 4" id="KW-0728">SH3 domain</keyword>
<dbReference type="InterPro" id="IPR001452">
    <property type="entry name" value="SH3_domain"/>
</dbReference>
<proteinExistence type="predicted"/>
<organism evidence="9 10">
    <name type="scientific">Saccharomyces cerevisiae (strain YJM789)</name>
    <name type="common">Baker's yeast</name>
    <dbReference type="NCBI Taxonomy" id="307796"/>
    <lineage>
        <taxon>Eukaryota</taxon>
        <taxon>Fungi</taxon>
        <taxon>Dikarya</taxon>
        <taxon>Ascomycota</taxon>
        <taxon>Saccharomycotina</taxon>
        <taxon>Saccharomycetes</taxon>
        <taxon>Saccharomycetales</taxon>
        <taxon>Saccharomycetaceae</taxon>
        <taxon>Saccharomyces</taxon>
    </lineage>
</organism>
<dbReference type="GO" id="GO:0006897">
    <property type="term" value="P:endocytosis"/>
    <property type="evidence" value="ECO:0007669"/>
    <property type="project" value="InterPro"/>
</dbReference>
<dbReference type="HOGENOM" id="CLU_025518_0_1_1"/>
<dbReference type="PRINTS" id="PR00452">
    <property type="entry name" value="SH3DOMAIN"/>
</dbReference>
<dbReference type="PANTHER" id="PTHR47174:SF1">
    <property type="entry name" value="REDUCED VIABILITY UPON STARVATION PROTEIN 167"/>
    <property type="match status" value="1"/>
</dbReference>
<dbReference type="PROSITE" id="PS51021">
    <property type="entry name" value="BAR"/>
    <property type="match status" value="1"/>
</dbReference>
<evidence type="ECO:0000256" key="5">
    <source>
        <dbReference type="SAM" id="Coils"/>
    </source>
</evidence>
<keyword evidence="3 5" id="KW-0175">Coiled coil</keyword>
<comment type="caution">
    <text evidence="9">The sequence shown here is derived from an EMBL/GenBank/DDBJ whole genome shotgun (WGS) entry which is preliminary data.</text>
</comment>
<reference evidence="9 10" key="1">
    <citation type="journal article" date="2007" name="Proc. Natl. Acad. Sci. U.S.A.">
        <title>Genome sequencing and comparative analysis of Saccharomyces cerevisiae strain YJM789.</title>
        <authorList>
            <person name="Wei W."/>
            <person name="McCusker J.H."/>
            <person name="Hyman R.W."/>
            <person name="Jones T."/>
            <person name="Ning Y."/>
            <person name="Cao Z."/>
            <person name="Gu Z."/>
            <person name="Bruno D."/>
            <person name="Miranda M."/>
            <person name="Nguyen M."/>
            <person name="Wilhelmy J."/>
            <person name="Komp C."/>
            <person name="Tamse R."/>
            <person name="Wang X."/>
            <person name="Jia P."/>
            <person name="Luedi P."/>
            <person name="Oefner P.J."/>
            <person name="David L."/>
            <person name="Dietrich F.S."/>
            <person name="Li Y."/>
            <person name="Davis R.W."/>
            <person name="Steinmetz L.M."/>
        </authorList>
    </citation>
    <scope>NUCLEOTIDE SEQUENCE [LARGE SCALE GENOMIC DNA]</scope>
    <source>
        <strain evidence="9 10">YJM789</strain>
    </source>
</reference>
<evidence type="ECO:0000256" key="6">
    <source>
        <dbReference type="SAM" id="MobiDB-lite"/>
    </source>
</evidence>
<sequence length="482" mass="52760">MSFKGFTKAVSRAPQSFRQKFKMGEQTEDPVYEDAERRFQELEQETKKLSEESKRYSTAVNGMLTHQIGFAKSMEEIFKPISGKMSDPNATIPEDNPQGIEASEQYRAIVAELQETLKPDLALVEEKIVTPCQELLKIITYIRKMATKRNHKKLDLDRHLNTYNKHEKKKEPTAKDEERLYKAQAQVEVAQQEYDYYNDLLKTQLPILFSLEAEFVKPLFVSFYFMQLNIFYTLYNRLQDMKIPYFDLNSDIVESYIAKKGNVEEQTDALTITHFKLGYSKAKLEMTRRKYGVATAEGSPVSGASSGVGYGAGYDPATATSPTPTGYGYGAAAPSYAAQPAAQYGTAAAVGTAGAVGTAAGAAAGAVPGTYPQYAAAQSPPLTGLGFQQSPQQQQGPPPAYSNPLTSPVAGTPAAAVAAAPGVETVTALYDYQAQAAGDLSFPAGAVIEIVQRTPDVNEWWTGRYNGQQGVFPGNYVQLNKN</sequence>
<dbReference type="InterPro" id="IPR036028">
    <property type="entry name" value="SH3-like_dom_sf"/>
</dbReference>
<dbReference type="PROSITE" id="PS50002">
    <property type="entry name" value="SH3"/>
    <property type="match status" value="1"/>
</dbReference>
<dbReference type="GO" id="GO:0051666">
    <property type="term" value="P:actin cortical patch localization"/>
    <property type="evidence" value="ECO:0007669"/>
    <property type="project" value="InterPro"/>
</dbReference>
<evidence type="ECO:0000256" key="4">
    <source>
        <dbReference type="PROSITE-ProRule" id="PRU00192"/>
    </source>
</evidence>
<gene>
    <name evidence="9" type="primary">RVS167</name>
    <name evidence="9" type="ORF">SCY_1277</name>
</gene>
<evidence type="ECO:0000256" key="2">
    <source>
        <dbReference type="ARBA" id="ARBA00022553"/>
    </source>
</evidence>
<protein>
    <submittedName>
        <fullName evidence="9">Actin-associated protein</fullName>
    </submittedName>
</protein>
<dbReference type="EMBL" id="AAFW02000145">
    <property type="protein sequence ID" value="EDN60719.1"/>
    <property type="molecule type" value="Genomic_DNA"/>
</dbReference>
<dbReference type="GO" id="GO:0043332">
    <property type="term" value="C:mating projection tip"/>
    <property type="evidence" value="ECO:0007669"/>
    <property type="project" value="TreeGrafter"/>
</dbReference>
<evidence type="ECO:0000313" key="10">
    <source>
        <dbReference type="Proteomes" id="UP000007060"/>
    </source>
</evidence>
<evidence type="ECO:0000256" key="3">
    <source>
        <dbReference type="ARBA" id="ARBA00023054"/>
    </source>
</evidence>
<dbReference type="SMART" id="SM00326">
    <property type="entry name" value="SH3"/>
    <property type="match status" value="1"/>
</dbReference>
<keyword evidence="2" id="KW-0597">Phosphoprotein</keyword>
<dbReference type="SUPFAM" id="SSF103657">
    <property type="entry name" value="BAR/IMD domain-like"/>
    <property type="match status" value="1"/>
</dbReference>